<dbReference type="InterPro" id="IPR049492">
    <property type="entry name" value="BD-FAE-like_dom"/>
</dbReference>
<dbReference type="Pfam" id="PF20434">
    <property type="entry name" value="BD-FAE"/>
    <property type="match status" value="1"/>
</dbReference>
<evidence type="ECO:0000313" key="3">
    <source>
        <dbReference type="EMBL" id="OPA79340.1"/>
    </source>
</evidence>
<gene>
    <name evidence="3" type="ORF">BVG16_09650</name>
</gene>
<evidence type="ECO:0000313" key="4">
    <source>
        <dbReference type="Proteomes" id="UP000190188"/>
    </source>
</evidence>
<organism evidence="3 4">
    <name type="scientific">Paenibacillus selenitireducens</name>
    <dbReference type="NCBI Taxonomy" id="1324314"/>
    <lineage>
        <taxon>Bacteria</taxon>
        <taxon>Bacillati</taxon>
        <taxon>Bacillota</taxon>
        <taxon>Bacilli</taxon>
        <taxon>Bacillales</taxon>
        <taxon>Paenibacillaceae</taxon>
        <taxon>Paenibacillus</taxon>
    </lineage>
</organism>
<dbReference type="RefSeq" id="WP_078498338.1">
    <property type="nucleotide sequence ID" value="NZ_MSZX01000003.1"/>
</dbReference>
<evidence type="ECO:0000256" key="1">
    <source>
        <dbReference type="ARBA" id="ARBA00022801"/>
    </source>
</evidence>
<dbReference type="InterPro" id="IPR050300">
    <property type="entry name" value="GDXG_lipolytic_enzyme"/>
</dbReference>
<keyword evidence="1" id="KW-0378">Hydrolase</keyword>
<dbReference type="Gene3D" id="3.40.50.1820">
    <property type="entry name" value="alpha/beta hydrolase"/>
    <property type="match status" value="1"/>
</dbReference>
<sequence>MHLSLWEHGVNESDQGSTNEGCPSLTTYLLEGEGPHPLMVVCPGGGYGMRAAHEGEPIAKWLNRIGVSAVVLHYRVAPYKHPIPLQDAQRAIRMARHHAETWRVDPQRIGILGFSAGGHVASTVGTHYDAGEPNAEDPIERESSRPDLMVLCYPVITMGEYTHEGSRTNLLGEFLDDALVTLLSNETQVTGDTPPAFIWHTADDEAVPVENSLQLAMALSRHRVPYELHVFEQGRHGLGLAEDTREPKVWPQLCEAWLQGRNFIHVYPMYSEYTKLEVLLANEQAAAILEKHIPGISTSPHLAWVKGIPVIQFANFAEFQIPKNQVRALGEELSRI</sequence>
<evidence type="ECO:0000259" key="2">
    <source>
        <dbReference type="Pfam" id="PF20434"/>
    </source>
</evidence>
<keyword evidence="4" id="KW-1185">Reference proteome</keyword>
<dbReference type="EMBL" id="MSZX01000003">
    <property type="protein sequence ID" value="OPA79340.1"/>
    <property type="molecule type" value="Genomic_DNA"/>
</dbReference>
<protein>
    <recommendedName>
        <fullName evidence="2">BD-FAE-like domain-containing protein</fullName>
    </recommendedName>
</protein>
<dbReference type="PANTHER" id="PTHR48081:SF6">
    <property type="entry name" value="PEPTIDASE S9 PROLYL OLIGOPEPTIDASE CATALYTIC DOMAIN-CONTAINING PROTEIN"/>
    <property type="match status" value="1"/>
</dbReference>
<dbReference type="Proteomes" id="UP000190188">
    <property type="component" value="Unassembled WGS sequence"/>
</dbReference>
<dbReference type="STRING" id="1324314.BVG16_09650"/>
<dbReference type="InterPro" id="IPR029058">
    <property type="entry name" value="AB_hydrolase_fold"/>
</dbReference>
<feature type="domain" description="BD-FAE-like" evidence="2">
    <location>
        <begin position="32"/>
        <end position="219"/>
    </location>
</feature>
<dbReference type="GO" id="GO:0016787">
    <property type="term" value="F:hydrolase activity"/>
    <property type="evidence" value="ECO:0007669"/>
    <property type="project" value="UniProtKB-KW"/>
</dbReference>
<dbReference type="PANTHER" id="PTHR48081">
    <property type="entry name" value="AB HYDROLASE SUPERFAMILY PROTEIN C4A8.06C"/>
    <property type="match status" value="1"/>
</dbReference>
<accession>A0A1T2XHJ7</accession>
<comment type="caution">
    <text evidence="3">The sequence shown here is derived from an EMBL/GenBank/DDBJ whole genome shotgun (WGS) entry which is preliminary data.</text>
</comment>
<dbReference type="SUPFAM" id="SSF53474">
    <property type="entry name" value="alpha/beta-Hydrolases"/>
    <property type="match status" value="1"/>
</dbReference>
<proteinExistence type="predicted"/>
<dbReference type="AlphaFoldDB" id="A0A1T2XHJ7"/>
<reference evidence="3 4" key="1">
    <citation type="submission" date="2017-01" db="EMBL/GenBank/DDBJ databases">
        <title>Genome analysis of Paenibacillus selenitrireducens ES3-24.</title>
        <authorList>
            <person name="Xu D."/>
            <person name="Yao R."/>
            <person name="Zheng S."/>
        </authorList>
    </citation>
    <scope>NUCLEOTIDE SEQUENCE [LARGE SCALE GENOMIC DNA]</scope>
    <source>
        <strain evidence="3 4">ES3-24</strain>
    </source>
</reference>
<dbReference type="OrthoDB" id="9794725at2"/>
<name>A0A1T2XHJ7_9BACL</name>